<protein>
    <recommendedName>
        <fullName evidence="6">PEGA domain-containing protein</fullName>
    </recommendedName>
</protein>
<evidence type="ECO:0000256" key="1">
    <source>
        <dbReference type="SAM" id="MobiDB-lite"/>
    </source>
</evidence>
<evidence type="ECO:0008006" key="6">
    <source>
        <dbReference type="Google" id="ProtNLM"/>
    </source>
</evidence>
<sequence length="402" mass="41480">MVCVLLAALLLLTPSVPAGSASPAAGASDPGSERRGRARTAFEHGHFSEAALEFEALWREGHGAADLFNAAVSRLALSHHAHVVVHLEALLALPGLTAAQREEATALLRTARAETRPVPLELRTQRPLDAPLSVTLTFVSAFASDVRPELTIAVRPGEHTVLSLDPGGWQIRVDDPRFEPITHEIPVDASTTAPAVLDLRLRQDARALRRFALGWSGAGVAGMVAGGTLLGIGQGRWSSRLNGPVEACQSDDSLFPLEACRRELDAAGTLRASGAAVLGVGAGALIGGLVARVKEPRKRRVGWIIAASVGGLSTIGGAVALGLGAQASGRHNDPSPWTDDDRRAINGAGAAHTTGATFLGLGAGALASAITGLLLDRSGRFLVSAGPQVRVGGGALVIEGRF</sequence>
<gene>
    <name evidence="4" type="ORF">SAMN02745121_08870</name>
</gene>
<organism evidence="4 5">
    <name type="scientific">Nannocystis exedens</name>
    <dbReference type="NCBI Taxonomy" id="54"/>
    <lineage>
        <taxon>Bacteria</taxon>
        <taxon>Pseudomonadati</taxon>
        <taxon>Myxococcota</taxon>
        <taxon>Polyangia</taxon>
        <taxon>Nannocystales</taxon>
        <taxon>Nannocystaceae</taxon>
        <taxon>Nannocystis</taxon>
    </lineage>
</organism>
<feature type="transmembrane region" description="Helical" evidence="2">
    <location>
        <begin position="303"/>
        <end position="325"/>
    </location>
</feature>
<evidence type="ECO:0000313" key="4">
    <source>
        <dbReference type="EMBL" id="SFF44072.1"/>
    </source>
</evidence>
<keyword evidence="2" id="KW-0812">Transmembrane</keyword>
<evidence type="ECO:0000313" key="5">
    <source>
        <dbReference type="Proteomes" id="UP000199400"/>
    </source>
</evidence>
<keyword evidence="3" id="KW-0732">Signal</keyword>
<name>A0A1I2INU2_9BACT</name>
<feature type="region of interest" description="Disordered" evidence="1">
    <location>
        <begin position="19"/>
        <end position="39"/>
    </location>
</feature>
<evidence type="ECO:0000256" key="2">
    <source>
        <dbReference type="SAM" id="Phobius"/>
    </source>
</evidence>
<feature type="signal peptide" evidence="3">
    <location>
        <begin position="1"/>
        <end position="20"/>
    </location>
</feature>
<feature type="chain" id="PRO_5011481356" description="PEGA domain-containing protein" evidence="3">
    <location>
        <begin position="21"/>
        <end position="402"/>
    </location>
</feature>
<reference evidence="5" key="1">
    <citation type="submission" date="2016-10" db="EMBL/GenBank/DDBJ databases">
        <authorList>
            <person name="Varghese N."/>
            <person name="Submissions S."/>
        </authorList>
    </citation>
    <scope>NUCLEOTIDE SEQUENCE [LARGE SCALE GENOMIC DNA]</scope>
    <source>
        <strain evidence="5">ATCC 25963</strain>
    </source>
</reference>
<evidence type="ECO:0000256" key="3">
    <source>
        <dbReference type="SAM" id="SignalP"/>
    </source>
</evidence>
<feature type="transmembrane region" description="Helical" evidence="2">
    <location>
        <begin position="356"/>
        <end position="375"/>
    </location>
</feature>
<keyword evidence="2" id="KW-1133">Transmembrane helix</keyword>
<dbReference type="EMBL" id="FOMX01000075">
    <property type="protein sequence ID" value="SFF44072.1"/>
    <property type="molecule type" value="Genomic_DNA"/>
</dbReference>
<dbReference type="AlphaFoldDB" id="A0A1I2INU2"/>
<keyword evidence="2" id="KW-0472">Membrane</keyword>
<proteinExistence type="predicted"/>
<feature type="transmembrane region" description="Helical" evidence="2">
    <location>
        <begin position="270"/>
        <end position="291"/>
    </location>
</feature>
<dbReference type="Proteomes" id="UP000199400">
    <property type="component" value="Unassembled WGS sequence"/>
</dbReference>
<feature type="compositionally biased region" description="Low complexity" evidence="1">
    <location>
        <begin position="19"/>
        <end position="30"/>
    </location>
</feature>
<keyword evidence="5" id="KW-1185">Reference proteome</keyword>
<accession>A0A1I2INU2</accession>